<proteinExistence type="predicted"/>
<dbReference type="EMBL" id="CP006939">
    <property type="protein sequence ID" value="AHC15948.1"/>
    <property type="molecule type" value="Genomic_DNA"/>
</dbReference>
<comment type="subcellular location">
    <subcellularLocation>
        <location evidence="1">Membrane</location>
        <topology evidence="1">Multi-pass membrane protein</topology>
    </subcellularLocation>
</comment>
<evidence type="ECO:0000256" key="5">
    <source>
        <dbReference type="ARBA" id="ARBA00023136"/>
    </source>
</evidence>
<dbReference type="Gene3D" id="2.60.40.10">
    <property type="entry name" value="Immunoglobulins"/>
    <property type="match status" value="3"/>
</dbReference>
<keyword evidence="8" id="KW-1185">Reference proteome</keyword>
<evidence type="ECO:0000259" key="6">
    <source>
        <dbReference type="PROSITE" id="PS50093"/>
    </source>
</evidence>
<name>V5WJJ9_9SPIO</name>
<dbReference type="PROSITE" id="PS50093">
    <property type="entry name" value="PKD"/>
    <property type="match status" value="2"/>
</dbReference>
<dbReference type="EC" id="3.2.1.14" evidence="7"/>
<keyword evidence="3" id="KW-0677">Repeat</keyword>
<dbReference type="eggNOG" id="COG3291">
    <property type="taxonomic scope" value="Bacteria"/>
</dbReference>
<dbReference type="InterPro" id="IPR035986">
    <property type="entry name" value="PKD_dom_sf"/>
</dbReference>
<dbReference type="HOGENOM" id="CLU_537344_0_0_12"/>
<dbReference type="GO" id="GO:0005261">
    <property type="term" value="F:monoatomic cation channel activity"/>
    <property type="evidence" value="ECO:0007669"/>
    <property type="project" value="TreeGrafter"/>
</dbReference>
<dbReference type="GO" id="GO:0005886">
    <property type="term" value="C:plasma membrane"/>
    <property type="evidence" value="ECO:0007669"/>
    <property type="project" value="TreeGrafter"/>
</dbReference>
<feature type="domain" description="PKD" evidence="6">
    <location>
        <begin position="135"/>
        <end position="218"/>
    </location>
</feature>
<evidence type="ECO:0000256" key="1">
    <source>
        <dbReference type="ARBA" id="ARBA00004141"/>
    </source>
</evidence>
<dbReference type="InterPro" id="IPR013783">
    <property type="entry name" value="Ig-like_fold"/>
</dbReference>
<dbReference type="PANTHER" id="PTHR46730:SF1">
    <property type="entry name" value="PLAT DOMAIN-CONTAINING PROTEIN"/>
    <property type="match status" value="1"/>
</dbReference>
<evidence type="ECO:0000256" key="2">
    <source>
        <dbReference type="ARBA" id="ARBA00022692"/>
    </source>
</evidence>
<accession>V5WJJ9</accession>
<evidence type="ECO:0000313" key="7">
    <source>
        <dbReference type="EMBL" id="AHC15948.1"/>
    </source>
</evidence>
<dbReference type="GO" id="GO:0008843">
    <property type="term" value="F:endochitinase activity"/>
    <property type="evidence" value="ECO:0007669"/>
    <property type="project" value="UniProtKB-EC"/>
</dbReference>
<evidence type="ECO:0000256" key="4">
    <source>
        <dbReference type="ARBA" id="ARBA00022989"/>
    </source>
</evidence>
<dbReference type="PATRIC" id="fig|1307761.3.peg.2587"/>
<dbReference type="Proteomes" id="UP000018680">
    <property type="component" value="Chromosome"/>
</dbReference>
<protein>
    <submittedName>
        <fullName evidence="7">Chitinase</fullName>
        <ecNumber evidence="7">3.2.1.14</ecNumber>
    </submittedName>
</protein>
<evidence type="ECO:0000256" key="3">
    <source>
        <dbReference type="ARBA" id="ARBA00022737"/>
    </source>
</evidence>
<dbReference type="CDD" id="cd00146">
    <property type="entry name" value="PKD"/>
    <property type="match status" value="2"/>
</dbReference>
<reference evidence="7 8" key="1">
    <citation type="journal article" date="2015" name="Stand. Genomic Sci.">
        <title>Complete genome sequence and description of Salinispira pacifica gen. nov., sp. nov., a novel spirochaete isolated form a hypersaline microbial mat.</title>
        <authorList>
            <person name="Ben Hania W."/>
            <person name="Joseph M."/>
            <person name="Schumann P."/>
            <person name="Bunk B."/>
            <person name="Fiebig A."/>
            <person name="Sproer C."/>
            <person name="Klenk H.P."/>
            <person name="Fardeau M.L."/>
            <person name="Spring S."/>
        </authorList>
    </citation>
    <scope>NUCLEOTIDE SEQUENCE [LARGE SCALE GENOMIC DNA]</scope>
    <source>
        <strain evidence="7 8">L21-RPul-D2</strain>
    </source>
</reference>
<dbReference type="Pfam" id="PF22352">
    <property type="entry name" value="K319L-like_PKD"/>
    <property type="match status" value="1"/>
</dbReference>
<dbReference type="PANTHER" id="PTHR46730">
    <property type="entry name" value="POLYCYSTIN-1"/>
    <property type="match status" value="1"/>
</dbReference>
<keyword evidence="7" id="KW-0378">Hydrolase</keyword>
<organism evidence="7 8">
    <name type="scientific">Salinispira pacifica</name>
    <dbReference type="NCBI Taxonomy" id="1307761"/>
    <lineage>
        <taxon>Bacteria</taxon>
        <taxon>Pseudomonadati</taxon>
        <taxon>Spirochaetota</taxon>
        <taxon>Spirochaetia</taxon>
        <taxon>Spirochaetales</taxon>
        <taxon>Spirochaetaceae</taxon>
        <taxon>Salinispira</taxon>
    </lineage>
</organism>
<dbReference type="OrthoDB" id="9805202at2"/>
<keyword evidence="4" id="KW-1133">Transmembrane helix</keyword>
<dbReference type="STRING" id="1307761.L21SP2_2596"/>
<dbReference type="RefSeq" id="WP_024268849.1">
    <property type="nucleotide sequence ID" value="NC_023035.1"/>
</dbReference>
<dbReference type="AlphaFoldDB" id="V5WJJ9"/>
<dbReference type="InterPro" id="IPR022409">
    <property type="entry name" value="PKD/Chitinase_dom"/>
</dbReference>
<dbReference type="PROSITE" id="PS51257">
    <property type="entry name" value="PROKAR_LIPOPROTEIN"/>
    <property type="match status" value="1"/>
</dbReference>
<dbReference type="Pfam" id="PF18911">
    <property type="entry name" value="PKD_4"/>
    <property type="match status" value="2"/>
</dbReference>
<keyword evidence="7" id="KW-0326">Glycosidase</keyword>
<dbReference type="KEGG" id="slr:L21SP2_2596"/>
<feature type="domain" description="PKD" evidence="6">
    <location>
        <begin position="257"/>
        <end position="331"/>
    </location>
</feature>
<dbReference type="SUPFAM" id="SSF49299">
    <property type="entry name" value="PKD domain"/>
    <property type="match status" value="3"/>
</dbReference>
<keyword evidence="2" id="KW-0812">Transmembrane</keyword>
<evidence type="ECO:0000313" key="8">
    <source>
        <dbReference type="Proteomes" id="UP000018680"/>
    </source>
</evidence>
<dbReference type="InterPro" id="IPR000601">
    <property type="entry name" value="PKD_dom"/>
</dbReference>
<dbReference type="SMART" id="SM00089">
    <property type="entry name" value="PKD"/>
    <property type="match status" value="3"/>
</dbReference>
<keyword evidence="5" id="KW-0472">Membrane</keyword>
<dbReference type="GO" id="GO:0006816">
    <property type="term" value="P:calcium ion transport"/>
    <property type="evidence" value="ECO:0007669"/>
    <property type="project" value="TreeGrafter"/>
</dbReference>
<sequence>MKRIQIIFAVLISALLLLMSCDPLGTFDDVSNQKPVADAGGDQTVVLGETVYLDGSGSSDPDGSPLDYLWEIFAVPETSAITDDSLANPGVFYTSFTPDQAGDYIIRLNVSDPYDEVADDIRVNVIAGSSNELPTVSFDASSPDYGYTGQSLDFAVNADDTDGTIANHAWDFGDGSTVESGSATESHSYSSAGEYTVTVTVTDDQGAEATASHDVSITDAGSDPAPVAKFAVDSTLLDINGDSNVLAITQNDSYVVDENNDPDLASYEWDFGDGSAPVTGTNINNLAWTISSNLTHTYTQPGSYTVTLTVTDNDNLTDSYSVNIRVDDSGADEKDTKLTPYKDATLRGNGDTINKEYVFAGLYRDEKDPFAAVFAFDMRDFIQNSFSISEAVMILEYRSVEGDEIDKAVFQPRVINPGYEWKEDSAGDYEEMLNKSEPFGEKISFTELGATYKLDLSEAASKWVKEGYESLDIMLEPIGQTPTGSLIQFKAQETEEPNVRLNLRYYE</sequence>
<gene>
    <name evidence="7" type="ORF">L21SP2_2596</name>
</gene>